<organism evidence="1 2">
    <name type="scientific">Streptomyces siamensis</name>
    <dbReference type="NCBI Taxonomy" id="1274986"/>
    <lineage>
        <taxon>Bacteria</taxon>
        <taxon>Bacillati</taxon>
        <taxon>Actinomycetota</taxon>
        <taxon>Actinomycetes</taxon>
        <taxon>Kitasatosporales</taxon>
        <taxon>Streptomycetaceae</taxon>
        <taxon>Streptomyces</taxon>
    </lineage>
</organism>
<evidence type="ECO:0000313" key="2">
    <source>
        <dbReference type="Proteomes" id="UP001501759"/>
    </source>
</evidence>
<sequence>MGLQLTVSTLSYQPRLIPRTTTGAASSALAQVDVRDARWISEPYPKMKSLPVGADKGFPVGWVFEEPVPLQAATNEPPAPSAIIPPSRIAVRRSTANSTFIRFSRLHKREGCSFGFQAKVTASYGKEAAARRRRGV</sequence>
<evidence type="ECO:0000313" key="1">
    <source>
        <dbReference type="EMBL" id="GAA5023715.1"/>
    </source>
</evidence>
<accession>A0ABP9J844</accession>
<gene>
    <name evidence="1" type="ORF">GCM10023335_56700</name>
</gene>
<comment type="caution">
    <text evidence="1">The sequence shown here is derived from an EMBL/GenBank/DDBJ whole genome shotgun (WGS) entry which is preliminary data.</text>
</comment>
<proteinExistence type="predicted"/>
<name>A0ABP9J844_9ACTN</name>
<dbReference type="Proteomes" id="UP001501759">
    <property type="component" value="Unassembled WGS sequence"/>
</dbReference>
<reference evidence="2" key="1">
    <citation type="journal article" date="2019" name="Int. J. Syst. Evol. Microbiol.">
        <title>The Global Catalogue of Microorganisms (GCM) 10K type strain sequencing project: providing services to taxonomists for standard genome sequencing and annotation.</title>
        <authorList>
            <consortium name="The Broad Institute Genomics Platform"/>
            <consortium name="The Broad Institute Genome Sequencing Center for Infectious Disease"/>
            <person name="Wu L."/>
            <person name="Ma J."/>
        </authorList>
    </citation>
    <scope>NUCLEOTIDE SEQUENCE [LARGE SCALE GENOMIC DNA]</scope>
    <source>
        <strain evidence="2">JCM 18409</strain>
    </source>
</reference>
<dbReference type="EMBL" id="BAABKB010000023">
    <property type="protein sequence ID" value="GAA5023715.1"/>
    <property type="molecule type" value="Genomic_DNA"/>
</dbReference>
<keyword evidence="2" id="KW-1185">Reference proteome</keyword>
<protein>
    <submittedName>
        <fullName evidence="1">Uncharacterized protein</fullName>
    </submittedName>
</protein>